<dbReference type="GO" id="GO:0000105">
    <property type="term" value="P:L-histidine biosynthetic process"/>
    <property type="evidence" value="ECO:0007669"/>
    <property type="project" value="UniProtKB-UniRule"/>
</dbReference>
<keyword evidence="13 17" id="KW-0067">ATP-binding</keyword>
<feature type="domain" description="ATP phosphoribosyltransferase catalytic" evidence="18">
    <location>
        <begin position="51"/>
        <end position="214"/>
    </location>
</feature>
<dbReference type="Gene3D" id="3.40.190.10">
    <property type="entry name" value="Periplasmic binding protein-like II"/>
    <property type="match status" value="2"/>
</dbReference>
<dbReference type="KEGG" id="mgm:Mmc1_3194"/>
<name>A0LCJ1_MAGMM</name>
<accession>A0LCJ1</accession>
<sequence>MSQQLKLGIPKGSLQDSTIELFKQAGWTIVNRSRNYFPSIDDPEIKPALIKPQEMAPYCADGTLDVGLTGYDWILEQDCEDKVHELGVLDYSKSSSHGCRWVVAVSNDSPVQKIEDLHGKVVSTELIKTTKRLFAERGVQADIRYSWGATEAKVVEGLVDAVVEITETGSTIRAHGLRIIEDLLHTNTRMIANPAAMQDPWKRAKIEQLYLMLNASLKAHHKSMLKLNVADINLDAVCALLPSLHAPTVNPLKALGWSAVETVVDRDQIRDLVPKLVGAGAEGIVEYDLKKVV</sequence>
<dbReference type="PANTHER" id="PTHR21403:SF10">
    <property type="entry name" value="ATP PHOSPHORIBOSYLTRANSFERASE"/>
    <property type="match status" value="1"/>
</dbReference>
<dbReference type="SUPFAM" id="SSF54913">
    <property type="entry name" value="GlnB-like"/>
    <property type="match status" value="1"/>
</dbReference>
<evidence type="ECO:0000256" key="1">
    <source>
        <dbReference type="ARBA" id="ARBA00000915"/>
    </source>
</evidence>
<comment type="cofactor">
    <cofactor evidence="17">
        <name>Mg(2+)</name>
        <dbReference type="ChEBI" id="CHEBI:18420"/>
    </cofactor>
</comment>
<dbReference type="HOGENOM" id="CLU_038115_1_1_5"/>
<dbReference type="STRING" id="156889.Mmc1_3194"/>
<evidence type="ECO:0000256" key="5">
    <source>
        <dbReference type="ARBA" id="ARBA00011946"/>
    </source>
</evidence>
<keyword evidence="10 17" id="KW-0808">Transferase</keyword>
<dbReference type="InterPro" id="IPR011322">
    <property type="entry name" value="N-reg_PII-like_a/b"/>
</dbReference>
<evidence type="ECO:0000256" key="10">
    <source>
        <dbReference type="ARBA" id="ARBA00022679"/>
    </source>
</evidence>
<dbReference type="UniPathway" id="UPA00031">
    <property type="reaction ID" value="UER00006"/>
</dbReference>
<keyword evidence="14 17" id="KW-0460">Magnesium</keyword>
<dbReference type="NCBIfam" id="TIGR00070">
    <property type="entry name" value="hisG"/>
    <property type="match status" value="1"/>
</dbReference>
<dbReference type="GO" id="GO:0003879">
    <property type="term" value="F:ATP phosphoribosyltransferase activity"/>
    <property type="evidence" value="ECO:0007669"/>
    <property type="project" value="UniProtKB-UniRule"/>
</dbReference>
<evidence type="ECO:0000259" key="19">
    <source>
        <dbReference type="Pfam" id="PF08029"/>
    </source>
</evidence>
<dbReference type="InterPro" id="IPR001348">
    <property type="entry name" value="ATP_PRibTrfase_HisG"/>
</dbReference>
<dbReference type="EMBL" id="CP000471">
    <property type="protein sequence ID" value="ABK45684.1"/>
    <property type="molecule type" value="Genomic_DNA"/>
</dbReference>
<keyword evidence="21" id="KW-1185">Reference proteome</keyword>
<organism evidence="20 21">
    <name type="scientific">Magnetococcus marinus (strain ATCC BAA-1437 / JCM 17883 / MC-1)</name>
    <dbReference type="NCBI Taxonomy" id="156889"/>
    <lineage>
        <taxon>Bacteria</taxon>
        <taxon>Pseudomonadati</taxon>
        <taxon>Pseudomonadota</taxon>
        <taxon>Magnetococcia</taxon>
        <taxon>Magnetococcales</taxon>
        <taxon>Magnetococcaceae</taxon>
        <taxon>Magnetococcus</taxon>
    </lineage>
</organism>
<evidence type="ECO:0000256" key="9">
    <source>
        <dbReference type="ARBA" id="ARBA00022676"/>
    </source>
</evidence>
<dbReference type="InterPro" id="IPR013115">
    <property type="entry name" value="HisG_C"/>
</dbReference>
<keyword evidence="8 17" id="KW-0028">Amino-acid biosynthesis</keyword>
<dbReference type="HAMAP" id="MF_00079">
    <property type="entry name" value="HisG_Long"/>
    <property type="match status" value="1"/>
</dbReference>
<dbReference type="NCBIfam" id="TIGR03455">
    <property type="entry name" value="HisG_C-term"/>
    <property type="match status" value="1"/>
</dbReference>
<evidence type="ECO:0000313" key="20">
    <source>
        <dbReference type="EMBL" id="ABK45684.1"/>
    </source>
</evidence>
<keyword evidence="11 17" id="KW-0479">Metal-binding</keyword>
<comment type="pathway">
    <text evidence="3 17">Amino-acid biosynthesis; L-histidine biosynthesis; L-histidine from 5-phospho-alpha-D-ribose 1-diphosphate: step 1/9.</text>
</comment>
<evidence type="ECO:0000256" key="7">
    <source>
        <dbReference type="ARBA" id="ARBA00022490"/>
    </source>
</evidence>
<dbReference type="GO" id="GO:0005737">
    <property type="term" value="C:cytoplasm"/>
    <property type="evidence" value="ECO:0007669"/>
    <property type="project" value="UniProtKB-SubCell"/>
</dbReference>
<evidence type="ECO:0000256" key="11">
    <source>
        <dbReference type="ARBA" id="ARBA00022723"/>
    </source>
</evidence>
<dbReference type="InterPro" id="IPR015867">
    <property type="entry name" value="N-reg_PII/ATP_PRibTrfase_C"/>
</dbReference>
<gene>
    <name evidence="17" type="primary">hisG</name>
    <name evidence="20" type="ordered locus">Mmc1_3194</name>
</gene>
<evidence type="ECO:0000256" key="12">
    <source>
        <dbReference type="ARBA" id="ARBA00022741"/>
    </source>
</evidence>
<dbReference type="EC" id="2.4.2.17" evidence="5 17"/>
<dbReference type="PANTHER" id="PTHR21403">
    <property type="entry name" value="ATP PHOSPHORIBOSYLTRANSFERASE ATP-PRTASE"/>
    <property type="match status" value="1"/>
</dbReference>
<keyword evidence="15 17" id="KW-0368">Histidine biosynthesis</keyword>
<evidence type="ECO:0000256" key="14">
    <source>
        <dbReference type="ARBA" id="ARBA00022842"/>
    </source>
</evidence>
<evidence type="ECO:0000256" key="3">
    <source>
        <dbReference type="ARBA" id="ARBA00004667"/>
    </source>
</evidence>
<dbReference type="Proteomes" id="UP000002586">
    <property type="component" value="Chromosome"/>
</dbReference>
<evidence type="ECO:0000313" key="21">
    <source>
        <dbReference type="Proteomes" id="UP000002586"/>
    </source>
</evidence>
<dbReference type="eggNOG" id="COG0040">
    <property type="taxonomic scope" value="Bacteria"/>
</dbReference>
<dbReference type="GO" id="GO:0005524">
    <property type="term" value="F:ATP binding"/>
    <property type="evidence" value="ECO:0007669"/>
    <property type="project" value="UniProtKB-KW"/>
</dbReference>
<dbReference type="InterPro" id="IPR020621">
    <property type="entry name" value="ATP-PRT_HisG_long"/>
</dbReference>
<proteinExistence type="inferred from homology"/>
<dbReference type="Gene3D" id="3.30.70.120">
    <property type="match status" value="1"/>
</dbReference>
<reference evidence="21" key="1">
    <citation type="journal article" date="2009" name="Appl. Environ. Microbiol.">
        <title>Complete genome sequence of the chemolithoautotrophic marine magnetotactic coccus strain MC-1.</title>
        <authorList>
            <person name="Schubbe S."/>
            <person name="Williams T.J."/>
            <person name="Xie G."/>
            <person name="Kiss H.E."/>
            <person name="Brettin T.S."/>
            <person name="Martinez D."/>
            <person name="Ross C.A."/>
            <person name="Schuler D."/>
            <person name="Cox B.L."/>
            <person name="Nealson K.H."/>
            <person name="Bazylinski D.A."/>
        </authorList>
    </citation>
    <scope>NUCLEOTIDE SEQUENCE [LARGE SCALE GENOMIC DNA]</scope>
    <source>
        <strain evidence="21">ATCC BAA-1437 / JCM 17883 / MC-1</strain>
    </source>
</reference>
<dbReference type="InterPro" id="IPR013820">
    <property type="entry name" value="ATP_PRibTrfase_cat"/>
</dbReference>
<comment type="catalytic activity">
    <reaction evidence="1 17">
        <text>1-(5-phospho-beta-D-ribosyl)-ATP + diphosphate = 5-phospho-alpha-D-ribose 1-diphosphate + ATP</text>
        <dbReference type="Rhea" id="RHEA:18473"/>
        <dbReference type="ChEBI" id="CHEBI:30616"/>
        <dbReference type="ChEBI" id="CHEBI:33019"/>
        <dbReference type="ChEBI" id="CHEBI:58017"/>
        <dbReference type="ChEBI" id="CHEBI:73183"/>
        <dbReference type="EC" id="2.4.2.17"/>
    </reaction>
</comment>
<evidence type="ECO:0000256" key="2">
    <source>
        <dbReference type="ARBA" id="ARBA00004496"/>
    </source>
</evidence>
<dbReference type="Pfam" id="PF08029">
    <property type="entry name" value="HisG_C"/>
    <property type="match status" value="1"/>
</dbReference>
<dbReference type="OrthoDB" id="9806435at2"/>
<feature type="domain" description="Histidine biosynthesis HisG C-terminal" evidence="19">
    <location>
        <begin position="219"/>
        <end position="291"/>
    </location>
</feature>
<dbReference type="AlphaFoldDB" id="A0LCJ1"/>
<keyword evidence="12 17" id="KW-0547">Nucleotide-binding</keyword>
<evidence type="ECO:0000256" key="16">
    <source>
        <dbReference type="ARBA" id="ARBA00024861"/>
    </source>
</evidence>
<evidence type="ECO:0000256" key="8">
    <source>
        <dbReference type="ARBA" id="ARBA00022605"/>
    </source>
</evidence>
<comment type="subcellular location">
    <subcellularLocation>
        <location evidence="2 17">Cytoplasm</location>
    </subcellularLocation>
</comment>
<evidence type="ECO:0000256" key="17">
    <source>
        <dbReference type="HAMAP-Rule" id="MF_00079"/>
    </source>
</evidence>
<comment type="activity regulation">
    <text evidence="17">Feedback inhibited by histidine.</text>
</comment>
<reference evidence="20 21" key="2">
    <citation type="journal article" date="2012" name="Int. J. Syst. Evol. Microbiol.">
        <title>Magnetococcus marinus gen. nov., sp. nov., a marine, magnetotactic bacterium that represents a novel lineage (Magnetococcaceae fam. nov.; Magnetococcales ord. nov.) at the base of the Alphaproteobacteria.</title>
        <authorList>
            <person name="Bazylinski D.A."/>
            <person name="Williams T.J."/>
            <person name="Lefevre C.T."/>
            <person name="Berg R.J."/>
            <person name="Zhang C.L."/>
            <person name="Bowser S.S."/>
            <person name="Dean A.J."/>
            <person name="Beveridge T.J."/>
        </authorList>
    </citation>
    <scope>NUCLEOTIDE SEQUENCE [LARGE SCALE GENOMIC DNA]</scope>
    <source>
        <strain evidence="21">ATCC BAA-1437 / JCM 17883 / MC-1</strain>
    </source>
</reference>
<evidence type="ECO:0000259" key="18">
    <source>
        <dbReference type="Pfam" id="PF01634"/>
    </source>
</evidence>
<dbReference type="SUPFAM" id="SSF53850">
    <property type="entry name" value="Periplasmic binding protein-like II"/>
    <property type="match status" value="1"/>
</dbReference>
<protein>
    <recommendedName>
        <fullName evidence="6 17">ATP phosphoribosyltransferase</fullName>
        <shortName evidence="17">ATP-PRT</shortName>
        <shortName evidence="17">ATP-PRTase</shortName>
        <ecNumber evidence="5 17">2.4.2.17</ecNumber>
    </recommendedName>
</protein>
<comment type="similarity">
    <text evidence="4 17">Belongs to the ATP phosphoribosyltransferase family. Long subfamily.</text>
</comment>
<dbReference type="RefSeq" id="WP_011714747.1">
    <property type="nucleotide sequence ID" value="NC_008576.1"/>
</dbReference>
<evidence type="ECO:0000256" key="6">
    <source>
        <dbReference type="ARBA" id="ARBA00020998"/>
    </source>
</evidence>
<keyword evidence="7 17" id="KW-0963">Cytoplasm</keyword>
<keyword evidence="9 17" id="KW-0328">Glycosyltransferase</keyword>
<comment type="function">
    <text evidence="16 17">Catalyzes the condensation of ATP and 5-phosphoribose 1-diphosphate to form N'-(5'-phosphoribosyl)-ATP (PR-ATP). Has a crucial role in the pathway because the rate of histidine biosynthesis seems to be controlled primarily by regulation of HisG enzymatic activity.</text>
</comment>
<evidence type="ECO:0000256" key="15">
    <source>
        <dbReference type="ARBA" id="ARBA00023102"/>
    </source>
</evidence>
<evidence type="ECO:0000256" key="4">
    <source>
        <dbReference type="ARBA" id="ARBA00007955"/>
    </source>
</evidence>
<dbReference type="Pfam" id="PF01634">
    <property type="entry name" value="HisG"/>
    <property type="match status" value="1"/>
</dbReference>
<evidence type="ECO:0000256" key="13">
    <source>
        <dbReference type="ARBA" id="ARBA00022840"/>
    </source>
</evidence>
<dbReference type="GO" id="GO:0000287">
    <property type="term" value="F:magnesium ion binding"/>
    <property type="evidence" value="ECO:0007669"/>
    <property type="project" value="UniProtKB-UniRule"/>
</dbReference>